<dbReference type="AlphaFoldDB" id="A0AAE3M9L5"/>
<dbReference type="InterPro" id="IPR051911">
    <property type="entry name" value="SDR_oxidoreductase"/>
</dbReference>
<evidence type="ECO:0000256" key="1">
    <source>
        <dbReference type="RuleBase" id="RU000363"/>
    </source>
</evidence>
<accession>A0AAE3M9L5</accession>
<dbReference type="PANTHER" id="PTHR43976:SF9">
    <property type="entry name" value="OXIDOREDUCTASE"/>
    <property type="match status" value="1"/>
</dbReference>
<comment type="caution">
    <text evidence="2">The sequence shown here is derived from an EMBL/GenBank/DDBJ whole genome shotgun (WGS) entry which is preliminary data.</text>
</comment>
<dbReference type="InterPro" id="IPR020904">
    <property type="entry name" value="Sc_DH/Rdtase_CS"/>
</dbReference>
<dbReference type="CDD" id="cd05374">
    <property type="entry name" value="17beta-HSD-like_SDR_c"/>
    <property type="match status" value="1"/>
</dbReference>
<organism evidence="2 3">
    <name type="scientific">Plebeiibacterium sediminum</name>
    <dbReference type="NCBI Taxonomy" id="2992112"/>
    <lineage>
        <taxon>Bacteria</taxon>
        <taxon>Pseudomonadati</taxon>
        <taxon>Bacteroidota</taxon>
        <taxon>Bacteroidia</taxon>
        <taxon>Marinilabiliales</taxon>
        <taxon>Marinilabiliaceae</taxon>
        <taxon>Plebeiibacterium</taxon>
    </lineage>
</organism>
<name>A0AAE3M9L5_9BACT</name>
<dbReference type="Gene3D" id="3.40.50.720">
    <property type="entry name" value="NAD(P)-binding Rossmann-like Domain"/>
    <property type="match status" value="1"/>
</dbReference>
<sequence>MKNKVLITGASGGFGFLICKELTARGYEVAGTTRNLNRNEVVINDLKRMGIHMIEMDVTDESSVNNGVNQAIEEMDGLDILINNAGVGALGMQEHFTPEDMKKVFDVNVFGVQRVTRAALPYLREQQRGTILFVSSLLGRVAMPFYGIYNASKWALEAMAENYRVELSRFGIECCIVEPGGFPTTFKENLIKPHDRSRNKSYGTFMRSVNATFEGFQEALTHYAEQRPENVAIAIANLLGMPFGDKPMRKVIDFMEMGNYVEEYNEKYDRMMYSLYSAFGNEGMLTVVQPTVKEHL</sequence>
<evidence type="ECO:0000313" key="2">
    <source>
        <dbReference type="EMBL" id="MCW3789502.1"/>
    </source>
</evidence>
<dbReference type="Proteomes" id="UP001209229">
    <property type="component" value="Unassembled WGS sequence"/>
</dbReference>
<dbReference type="Pfam" id="PF00106">
    <property type="entry name" value="adh_short"/>
    <property type="match status" value="1"/>
</dbReference>
<protein>
    <submittedName>
        <fullName evidence="2">SDR family oxidoreductase</fullName>
    </submittedName>
</protein>
<dbReference type="RefSeq" id="WP_301193052.1">
    <property type="nucleotide sequence ID" value="NZ_JAPDPJ010000117.1"/>
</dbReference>
<dbReference type="InterPro" id="IPR002347">
    <property type="entry name" value="SDR_fam"/>
</dbReference>
<proteinExistence type="inferred from homology"/>
<dbReference type="PANTHER" id="PTHR43976">
    <property type="entry name" value="SHORT CHAIN DEHYDROGENASE"/>
    <property type="match status" value="1"/>
</dbReference>
<comment type="similarity">
    <text evidence="1">Belongs to the short-chain dehydrogenases/reductases (SDR) family.</text>
</comment>
<gene>
    <name evidence="2" type="ORF">OM075_23790</name>
</gene>
<evidence type="ECO:0000313" key="3">
    <source>
        <dbReference type="Proteomes" id="UP001209229"/>
    </source>
</evidence>
<dbReference type="EMBL" id="JAPDPJ010000117">
    <property type="protein sequence ID" value="MCW3789502.1"/>
    <property type="molecule type" value="Genomic_DNA"/>
</dbReference>
<reference evidence="2" key="1">
    <citation type="submission" date="2022-10" db="EMBL/GenBank/DDBJ databases">
        <authorList>
            <person name="Yu W.X."/>
        </authorList>
    </citation>
    <scope>NUCLEOTIDE SEQUENCE</scope>
    <source>
        <strain evidence="2">AAT</strain>
    </source>
</reference>
<dbReference type="InterPro" id="IPR036291">
    <property type="entry name" value="NAD(P)-bd_dom_sf"/>
</dbReference>
<dbReference type="PRINTS" id="PR00081">
    <property type="entry name" value="GDHRDH"/>
</dbReference>
<keyword evidence="3" id="KW-1185">Reference proteome</keyword>
<dbReference type="PRINTS" id="PR00080">
    <property type="entry name" value="SDRFAMILY"/>
</dbReference>
<dbReference type="PROSITE" id="PS00061">
    <property type="entry name" value="ADH_SHORT"/>
    <property type="match status" value="1"/>
</dbReference>
<dbReference type="SUPFAM" id="SSF51735">
    <property type="entry name" value="NAD(P)-binding Rossmann-fold domains"/>
    <property type="match status" value="1"/>
</dbReference>